<evidence type="ECO:0000313" key="5">
    <source>
        <dbReference type="Proteomes" id="UP000251942"/>
    </source>
</evidence>
<organism evidence="2 4">
    <name type="scientific">Legionella feeleii</name>
    <dbReference type="NCBI Taxonomy" id="453"/>
    <lineage>
        <taxon>Bacteria</taxon>
        <taxon>Pseudomonadati</taxon>
        <taxon>Pseudomonadota</taxon>
        <taxon>Gammaproteobacteria</taxon>
        <taxon>Legionellales</taxon>
        <taxon>Legionellaceae</taxon>
        <taxon>Legionella</taxon>
    </lineage>
</organism>
<proteinExistence type="predicted"/>
<reference evidence="3 5" key="2">
    <citation type="submission" date="2018-06" db="EMBL/GenBank/DDBJ databases">
        <authorList>
            <consortium name="Pathogen Informatics"/>
            <person name="Doyle S."/>
        </authorList>
    </citation>
    <scope>NUCLEOTIDE SEQUENCE [LARGE SCALE GENOMIC DNA]</scope>
    <source>
        <strain evidence="3 5">NCTC12022</strain>
    </source>
</reference>
<reference evidence="2 4" key="1">
    <citation type="submission" date="2015-11" db="EMBL/GenBank/DDBJ databases">
        <title>Genomic analysis of 38 Legionella species identifies large and diverse effector repertoires.</title>
        <authorList>
            <person name="Burstein D."/>
            <person name="Amaro F."/>
            <person name="Zusman T."/>
            <person name="Lifshitz Z."/>
            <person name="Cohen O."/>
            <person name="Gilbert J.A."/>
            <person name="Pupko T."/>
            <person name="Shuman H.A."/>
            <person name="Segal G."/>
        </authorList>
    </citation>
    <scope>NUCLEOTIDE SEQUENCE [LARGE SCALE GENOMIC DNA]</scope>
    <source>
        <strain evidence="2 4">WO-44C</strain>
    </source>
</reference>
<dbReference type="Proteomes" id="UP000054698">
    <property type="component" value="Unassembled WGS sequence"/>
</dbReference>
<evidence type="ECO:0008006" key="6">
    <source>
        <dbReference type="Google" id="ProtNLM"/>
    </source>
</evidence>
<dbReference type="AlphaFoldDB" id="A0A0W0UB26"/>
<dbReference type="Gene3D" id="3.40.50.2300">
    <property type="match status" value="1"/>
</dbReference>
<dbReference type="RefSeq" id="WP_058443230.1">
    <property type="nucleotide sequence ID" value="NZ_CAAAHT010000043.1"/>
</dbReference>
<evidence type="ECO:0000313" key="2">
    <source>
        <dbReference type="EMBL" id="KTD05168.1"/>
    </source>
</evidence>
<dbReference type="PATRIC" id="fig|453.4.peg.7"/>
<sequence>MDNKQDPSNSDKKDRCQDSPKRHTPSAINFDVNKYISQKLSNVPSINNRLNVAVLDTDLFNLNNIKKMIEKIKKQQQDYVLMPKLYQFPKEIRQFKGDLERGCINGILTVQDMPVMTGLEVVKYVRHSIMKKINKIPILILNGVKTTPNPRPFITYEAHFAQKPIDYTEIWTQLIEPMIHYDQALKSQQNLKH</sequence>
<dbReference type="EMBL" id="UASS01000015">
    <property type="protein sequence ID" value="SPX61046.1"/>
    <property type="molecule type" value="Genomic_DNA"/>
</dbReference>
<evidence type="ECO:0000313" key="3">
    <source>
        <dbReference type="EMBL" id="SPX61046.1"/>
    </source>
</evidence>
<feature type="region of interest" description="Disordered" evidence="1">
    <location>
        <begin position="1"/>
        <end position="26"/>
    </location>
</feature>
<dbReference type="Proteomes" id="UP000251942">
    <property type="component" value="Unassembled WGS sequence"/>
</dbReference>
<dbReference type="EMBL" id="LNYB01000002">
    <property type="protein sequence ID" value="KTD05168.1"/>
    <property type="molecule type" value="Genomic_DNA"/>
</dbReference>
<evidence type="ECO:0000313" key="4">
    <source>
        <dbReference type="Proteomes" id="UP000054698"/>
    </source>
</evidence>
<dbReference type="InterPro" id="IPR011006">
    <property type="entry name" value="CheY-like_superfamily"/>
</dbReference>
<name>A0A0W0UB26_9GAMM</name>
<dbReference type="SUPFAM" id="SSF52172">
    <property type="entry name" value="CheY-like"/>
    <property type="match status" value="1"/>
</dbReference>
<protein>
    <recommendedName>
        <fullName evidence="6">Response regulatory domain-containing protein</fullName>
    </recommendedName>
</protein>
<gene>
    <name evidence="2" type="ORF">Lfee_0004</name>
    <name evidence="3" type="ORF">NCTC12022_01784</name>
</gene>
<accession>A0A0W0UB26</accession>
<keyword evidence="4" id="KW-1185">Reference proteome</keyword>
<evidence type="ECO:0000256" key="1">
    <source>
        <dbReference type="SAM" id="MobiDB-lite"/>
    </source>
</evidence>
<feature type="compositionally biased region" description="Basic and acidic residues" evidence="1">
    <location>
        <begin position="1"/>
        <end position="21"/>
    </location>
</feature>
<dbReference type="OrthoDB" id="9800897at2"/>